<feature type="transmembrane region" description="Helical" evidence="2">
    <location>
        <begin position="92"/>
        <end position="113"/>
    </location>
</feature>
<evidence type="ECO:0000313" key="3">
    <source>
        <dbReference type="EMBL" id="QNV40489.1"/>
    </source>
</evidence>
<keyword evidence="2" id="KW-0472">Membrane</keyword>
<feature type="region of interest" description="Disordered" evidence="1">
    <location>
        <begin position="214"/>
        <end position="236"/>
    </location>
</feature>
<dbReference type="RefSeq" id="WP_190618065.1">
    <property type="nucleotide sequence ID" value="NZ_CP061538.1"/>
</dbReference>
<evidence type="ECO:0000256" key="1">
    <source>
        <dbReference type="SAM" id="MobiDB-lite"/>
    </source>
</evidence>
<gene>
    <name evidence="3" type="ORF">IDM48_03490</name>
</gene>
<proteinExistence type="predicted"/>
<keyword evidence="2" id="KW-0812">Transmembrane</keyword>
<sequence length="304" mass="33303">MASSWLGATSVLLVLAVIIFLALPKLLQRSQDTTIAAERFAEDIYLDAQTGLAGEPLAHTAVPHSRLAAPSEEPTQLRDAEQPAFTIYWGRVLIFGVGVFALLTAFFTSLIALFTALSWAMPATSLLVAGACVATLRAFALHDAKKRGHHAVATRPTIEHEEIVLRPREKSQEKAPLTLENLPENANVRIKPSKTDDQVPVAFAAKSLRYARTHHQSERPVLEGTATSTPLEERRLPEEPFESAVAEWQPTPLPEPIYTDFELVRPEGQSSIPAEFTLPVPPSSSPTIVSGSSLDDILNRRRRP</sequence>
<keyword evidence="4" id="KW-1185">Reference proteome</keyword>
<dbReference type="KEGG" id="rama:IDM48_03490"/>
<protein>
    <submittedName>
        <fullName evidence="3">Uncharacterized protein</fullName>
    </submittedName>
</protein>
<feature type="transmembrane region" description="Helical" evidence="2">
    <location>
        <begin position="119"/>
        <end position="140"/>
    </location>
</feature>
<keyword evidence="2" id="KW-1133">Transmembrane helix</keyword>
<dbReference type="Proteomes" id="UP000516421">
    <property type="component" value="Chromosome"/>
</dbReference>
<evidence type="ECO:0000256" key="2">
    <source>
        <dbReference type="SAM" id="Phobius"/>
    </source>
</evidence>
<dbReference type="AlphaFoldDB" id="A0A7H2BLE3"/>
<dbReference type="EMBL" id="CP061538">
    <property type="protein sequence ID" value="QNV40489.1"/>
    <property type="molecule type" value="Genomic_DNA"/>
</dbReference>
<feature type="transmembrane region" description="Helical" evidence="2">
    <location>
        <begin position="6"/>
        <end position="23"/>
    </location>
</feature>
<feature type="region of interest" description="Disordered" evidence="1">
    <location>
        <begin position="265"/>
        <end position="304"/>
    </location>
</feature>
<reference evidence="3 4" key="1">
    <citation type="submission" date="2020-09" db="EMBL/GenBank/DDBJ databases">
        <title>Investigation of environmental microbe.</title>
        <authorList>
            <person name="Ou Y."/>
            <person name="Kang Q."/>
        </authorList>
    </citation>
    <scope>NUCLEOTIDE SEQUENCE [LARGE SCALE GENOMIC DNA]</scope>
    <source>
        <strain evidence="3 4">KJZ-9</strain>
    </source>
</reference>
<evidence type="ECO:0000313" key="4">
    <source>
        <dbReference type="Proteomes" id="UP000516421"/>
    </source>
</evidence>
<organism evidence="3 4">
    <name type="scientific">Rothia amarae</name>
    <dbReference type="NCBI Taxonomy" id="169480"/>
    <lineage>
        <taxon>Bacteria</taxon>
        <taxon>Bacillati</taxon>
        <taxon>Actinomycetota</taxon>
        <taxon>Actinomycetes</taxon>
        <taxon>Micrococcales</taxon>
        <taxon>Micrococcaceae</taxon>
        <taxon>Rothia</taxon>
    </lineage>
</organism>
<accession>A0A7H2BLE3</accession>
<name>A0A7H2BLE3_9MICC</name>